<protein>
    <submittedName>
        <fullName evidence="1">Uncharacterized protein</fullName>
    </submittedName>
</protein>
<dbReference type="AlphaFoldDB" id="A0A9Q8T9V9"/>
<proteinExistence type="predicted"/>
<name>A0A9Q8T9V9_9PEZI</name>
<accession>A0A9Q8T9V9</accession>
<dbReference type="GeneID" id="73351061"/>
<dbReference type="Proteomes" id="UP000830671">
    <property type="component" value="Chromosome 9"/>
</dbReference>
<dbReference type="KEGG" id="clup:CLUP02_17136"/>
<evidence type="ECO:0000313" key="2">
    <source>
        <dbReference type="Proteomes" id="UP000830671"/>
    </source>
</evidence>
<reference evidence="1" key="1">
    <citation type="journal article" date="2021" name="Mol. Plant Microbe Interact.">
        <title>Complete Genome Sequence of the Plant-Pathogenic Fungus Colletotrichum lupini.</title>
        <authorList>
            <person name="Baroncelli R."/>
            <person name="Pensec F."/>
            <person name="Da Lio D."/>
            <person name="Boufleur T."/>
            <person name="Vicente I."/>
            <person name="Sarrocco S."/>
            <person name="Picot A."/>
            <person name="Baraldi E."/>
            <person name="Sukno S."/>
            <person name="Thon M."/>
            <person name="Le Floch G."/>
        </authorList>
    </citation>
    <scope>NUCLEOTIDE SEQUENCE</scope>
    <source>
        <strain evidence="1">IMI 504893</strain>
    </source>
</reference>
<gene>
    <name evidence="1" type="ORF">CLUP02_17136</name>
</gene>
<keyword evidence="2" id="KW-1185">Reference proteome</keyword>
<sequence>MGIVYSLGKPAVIQSQTPSFELGEFCRSESTMSIIETTSVNPWITPYVRTKMRSFSSIAVLPLAARIVAAGKYDAWKFGNMFTLGSDSSVITKATYTLVPPSIPCGTVISNKDGQPWMSIWVGISQSVSDQGSNLFQPLLNWAPDNSAAGCPASNTEWCVAASTFTGSTQVAQPYIAIPSKSDVDFELVYDASKGVTQKVWINGAMVSQQTDVDGNGKAPTYIYSSNECYQGACGTLPAYSWSNLTVVLAKADKTFGDSLQLTGATSSGIKTTDDGKTWHVDAIKINQDFFYTDGSNKQC</sequence>
<dbReference type="RefSeq" id="XP_049153198.1">
    <property type="nucleotide sequence ID" value="XM_049296051.1"/>
</dbReference>
<evidence type="ECO:0000313" key="1">
    <source>
        <dbReference type="EMBL" id="UQC91600.1"/>
    </source>
</evidence>
<organism evidence="1 2">
    <name type="scientific">Colletotrichum lupini</name>
    <dbReference type="NCBI Taxonomy" id="145971"/>
    <lineage>
        <taxon>Eukaryota</taxon>
        <taxon>Fungi</taxon>
        <taxon>Dikarya</taxon>
        <taxon>Ascomycota</taxon>
        <taxon>Pezizomycotina</taxon>
        <taxon>Sordariomycetes</taxon>
        <taxon>Hypocreomycetidae</taxon>
        <taxon>Glomerellales</taxon>
        <taxon>Glomerellaceae</taxon>
        <taxon>Colletotrichum</taxon>
        <taxon>Colletotrichum acutatum species complex</taxon>
    </lineage>
</organism>
<dbReference type="EMBL" id="CP019481">
    <property type="protein sequence ID" value="UQC91600.1"/>
    <property type="molecule type" value="Genomic_DNA"/>
</dbReference>